<reference evidence="1" key="1">
    <citation type="journal article" date="2005" name="Environ. Microbiol.">
        <title>Genetic and functional properties of uncultivated thermophilic crenarchaeotes from a subsurface gold mine as revealed by analysis of genome fragments.</title>
        <authorList>
            <person name="Nunoura T."/>
            <person name="Hirayama H."/>
            <person name="Takami H."/>
            <person name="Oida H."/>
            <person name="Nishi S."/>
            <person name="Shimamura S."/>
            <person name="Suzuki Y."/>
            <person name="Inagaki F."/>
            <person name="Takai K."/>
            <person name="Nealson K.H."/>
            <person name="Horikoshi K."/>
        </authorList>
    </citation>
    <scope>NUCLEOTIDE SEQUENCE</scope>
</reference>
<dbReference type="EMBL" id="AP011718">
    <property type="protein sequence ID" value="BAL55488.1"/>
    <property type="molecule type" value="Genomic_DNA"/>
</dbReference>
<reference evidence="1" key="2">
    <citation type="journal article" date="2012" name="PLoS ONE">
        <title>A Deeply Branching Thermophilic Bacterium with an Ancient Acetyl-CoA Pathway Dominates a Subsurface Ecosystem.</title>
        <authorList>
            <person name="Takami H."/>
            <person name="Noguchi H."/>
            <person name="Takaki Y."/>
            <person name="Uchiyama I."/>
            <person name="Toyoda A."/>
            <person name="Nishi S."/>
            <person name="Chee G.-J."/>
            <person name="Arai W."/>
            <person name="Nunoura T."/>
            <person name="Itoh T."/>
            <person name="Hattori M."/>
            <person name="Takai K."/>
        </authorList>
    </citation>
    <scope>NUCLEOTIDE SEQUENCE</scope>
</reference>
<accession>H5SH52</accession>
<evidence type="ECO:0000313" key="1">
    <source>
        <dbReference type="EMBL" id="BAL55488.1"/>
    </source>
</evidence>
<organism evidence="1">
    <name type="scientific">uncultured Acetothermia bacterium</name>
    <dbReference type="NCBI Taxonomy" id="236499"/>
    <lineage>
        <taxon>Bacteria</taxon>
        <taxon>Candidatus Bipolaricaulota</taxon>
        <taxon>environmental samples</taxon>
    </lineage>
</organism>
<protein>
    <submittedName>
        <fullName evidence="1">Hypothetical conserved protein</fullName>
    </submittedName>
</protein>
<dbReference type="AlphaFoldDB" id="H5SH52"/>
<name>H5SH52_9BACT</name>
<gene>
    <name evidence="1" type="ORF">HGMM_F27H04C46</name>
</gene>
<sequence>MIRHLEIPLLEYPSGGDAMEAQTADRLYTKVVRRLPLKERLRLAALILNDVIPVVDESTTWSEEDLHDVVRASLRYGTEAPDKN</sequence>
<proteinExistence type="predicted"/>